<feature type="transmembrane region" description="Helical" evidence="1">
    <location>
        <begin position="68"/>
        <end position="90"/>
    </location>
</feature>
<keyword evidence="1" id="KW-0472">Membrane</keyword>
<evidence type="ECO:0000313" key="4">
    <source>
        <dbReference type="Proteomes" id="UP000005580"/>
    </source>
</evidence>
<dbReference type="Proteomes" id="UP000005580">
    <property type="component" value="Unassembled WGS sequence"/>
</dbReference>
<organism evidence="3 4">
    <name type="scientific">Hoylesella oralis ATCC 33269</name>
    <dbReference type="NCBI Taxonomy" id="873533"/>
    <lineage>
        <taxon>Bacteria</taxon>
        <taxon>Pseudomonadati</taxon>
        <taxon>Bacteroidota</taxon>
        <taxon>Bacteroidia</taxon>
        <taxon>Bacteroidales</taxon>
        <taxon>Prevotellaceae</taxon>
        <taxon>Hoylesella</taxon>
    </lineage>
</organism>
<dbReference type="EMBL" id="AEPE02000002">
    <property type="protein sequence ID" value="EFZ37996.1"/>
    <property type="molecule type" value="Genomic_DNA"/>
</dbReference>
<sequence length="140" mass="15742">MNEMWVFAINSIMGMLVGIIAIIGGYIIDYHKKKNEKEIRQSIINNHVDMEIAKILVKPMKKEDKYNILLWGCVLLGLGLGYAVALLLGINEEKGLGLWIILAVGIGFGMFVSFFLKKQNGSKRTCPARGKQYRKTVIIL</sequence>
<reference evidence="3" key="1">
    <citation type="submission" date="2011-01" db="EMBL/GenBank/DDBJ databases">
        <authorList>
            <person name="Muzny D."/>
            <person name="Qin X."/>
            <person name="Buhay C."/>
            <person name="Dugan-Rocha S."/>
            <person name="Ding Y."/>
            <person name="Chen G."/>
            <person name="Hawes A."/>
            <person name="Holder M."/>
            <person name="Jhangiani S."/>
            <person name="Johnson A."/>
            <person name="Khan Z."/>
            <person name="Li Z."/>
            <person name="Liu W."/>
            <person name="Liu X."/>
            <person name="Perez L."/>
            <person name="Shen H."/>
            <person name="Wang Q."/>
            <person name="Watt J."/>
            <person name="Xi L."/>
            <person name="Xin Y."/>
            <person name="Zhou J."/>
            <person name="Deng J."/>
            <person name="Jiang H."/>
            <person name="Liu Y."/>
            <person name="Qu J."/>
            <person name="Song X.-Z."/>
            <person name="Zhang L."/>
            <person name="Villasana D."/>
            <person name="Johnson A."/>
            <person name="Liu J."/>
            <person name="Liyanage D."/>
            <person name="Lorensuhewa L."/>
            <person name="Robinson T."/>
            <person name="Song A."/>
            <person name="Song B.-B."/>
            <person name="Dinh H."/>
            <person name="Thornton R."/>
            <person name="Coyle M."/>
            <person name="Francisco L."/>
            <person name="Jackson L."/>
            <person name="Javaid M."/>
            <person name="Korchina V."/>
            <person name="Kovar C."/>
            <person name="Mata R."/>
            <person name="Mathew T."/>
            <person name="Ngo R."/>
            <person name="Nguyen L."/>
            <person name="Nguyen N."/>
            <person name="Okwuonu G."/>
            <person name="Ongeri F."/>
            <person name="Pham C."/>
            <person name="Simmons D."/>
            <person name="Wilczek-Boney K."/>
            <person name="Hale W."/>
            <person name="Jakkamsetti A."/>
            <person name="Pham P."/>
            <person name="Ruth R."/>
            <person name="San Lucas F."/>
            <person name="Warren J."/>
            <person name="Zhang J."/>
            <person name="Zhao Z."/>
            <person name="Zhou C."/>
            <person name="Zhu D."/>
            <person name="Lee S."/>
            <person name="Bess C."/>
            <person name="Blankenburg K."/>
            <person name="Forbes L."/>
            <person name="Fu Q."/>
            <person name="Gubbala S."/>
            <person name="Hirani K."/>
            <person name="Jayaseelan J.C."/>
            <person name="Lara F."/>
            <person name="Munidasa M."/>
            <person name="Palculict T."/>
            <person name="Patil S."/>
            <person name="Pu L.-L."/>
            <person name="Saada N."/>
            <person name="Tang L."/>
            <person name="Weissenberger G."/>
            <person name="Zhu Y."/>
            <person name="Hemphill L."/>
            <person name="Shang Y."/>
            <person name="Youmans B."/>
            <person name="Ayvaz T."/>
            <person name="Ross M."/>
            <person name="Santibanez J."/>
            <person name="Aqrawi P."/>
            <person name="Gross S."/>
            <person name="Joshi V."/>
            <person name="Fowler G."/>
            <person name="Nazareth L."/>
            <person name="Reid J."/>
            <person name="Worley K."/>
            <person name="Petrosino J."/>
            <person name="Highlander S."/>
            <person name="Gibbs R."/>
        </authorList>
    </citation>
    <scope>NUCLEOTIDE SEQUENCE [LARGE SCALE GENOMIC DNA]</scope>
    <source>
        <strain evidence="3">ATCC 33269</strain>
    </source>
</reference>
<protein>
    <recommendedName>
        <fullName evidence="2">DUF6249 domain-containing protein</fullName>
    </recommendedName>
</protein>
<name>E7RML5_9BACT</name>
<feature type="domain" description="DUF6249" evidence="2">
    <location>
        <begin position="11"/>
        <end position="118"/>
    </location>
</feature>
<keyword evidence="4" id="KW-1185">Reference proteome</keyword>
<keyword evidence="1" id="KW-0812">Transmembrane</keyword>
<comment type="caution">
    <text evidence="3">The sequence shown here is derived from an EMBL/GenBank/DDBJ whole genome shotgun (WGS) entry which is preliminary data.</text>
</comment>
<dbReference type="HOGENOM" id="CLU_1904843_0_0_10"/>
<dbReference type="AlphaFoldDB" id="E7RML5"/>
<dbReference type="Pfam" id="PF19762">
    <property type="entry name" value="DUF6249"/>
    <property type="match status" value="1"/>
</dbReference>
<feature type="transmembrane region" description="Helical" evidence="1">
    <location>
        <begin position="6"/>
        <end position="28"/>
    </location>
</feature>
<dbReference type="InterPro" id="IPR046216">
    <property type="entry name" value="DUF6249"/>
</dbReference>
<dbReference type="RefSeq" id="WP_004369054.1">
    <property type="nucleotide sequence ID" value="NZ_GL833119.1"/>
</dbReference>
<keyword evidence="1" id="KW-1133">Transmembrane helix</keyword>
<proteinExistence type="predicted"/>
<evidence type="ECO:0000313" key="3">
    <source>
        <dbReference type="EMBL" id="EFZ37996.1"/>
    </source>
</evidence>
<dbReference type="STRING" id="28134.SAMN05444288_0497"/>
<accession>E7RML5</accession>
<gene>
    <name evidence="3" type="ORF">HMPREF0663_10365</name>
</gene>
<evidence type="ECO:0000259" key="2">
    <source>
        <dbReference type="Pfam" id="PF19762"/>
    </source>
</evidence>
<evidence type="ECO:0000256" key="1">
    <source>
        <dbReference type="SAM" id="Phobius"/>
    </source>
</evidence>
<feature type="transmembrane region" description="Helical" evidence="1">
    <location>
        <begin position="96"/>
        <end position="116"/>
    </location>
</feature>